<evidence type="ECO:0000313" key="4">
    <source>
        <dbReference type="Proteomes" id="UP000274131"/>
    </source>
</evidence>
<dbReference type="PROSITE" id="PS50011">
    <property type="entry name" value="PROTEIN_KINASE_DOM"/>
    <property type="match status" value="1"/>
</dbReference>
<dbReference type="SUPFAM" id="SSF56112">
    <property type="entry name" value="Protein kinase-like (PK-like)"/>
    <property type="match status" value="1"/>
</dbReference>
<dbReference type="AlphaFoldDB" id="A0A0N4VC52"/>
<reference evidence="5" key="1">
    <citation type="submission" date="2017-02" db="UniProtKB">
        <authorList>
            <consortium name="WormBaseParasite"/>
        </authorList>
    </citation>
    <scope>IDENTIFICATION</scope>
</reference>
<feature type="domain" description="Protein kinase" evidence="2">
    <location>
        <begin position="25"/>
        <end position="226"/>
    </location>
</feature>
<feature type="binding site" evidence="1">
    <location>
        <position position="53"/>
    </location>
    <ligand>
        <name>ATP</name>
        <dbReference type="ChEBI" id="CHEBI:30616"/>
    </ligand>
</feature>
<keyword evidence="1" id="KW-0547">Nucleotide-binding</keyword>
<gene>
    <name evidence="3" type="ORF">EVEC_LOCUS7617</name>
</gene>
<dbReference type="InterPro" id="IPR051681">
    <property type="entry name" value="Ser/Thr_Kinases-Pseudokinases"/>
</dbReference>
<reference evidence="3 4" key="2">
    <citation type="submission" date="2018-10" db="EMBL/GenBank/DDBJ databases">
        <authorList>
            <consortium name="Pathogen Informatics"/>
        </authorList>
    </citation>
    <scope>NUCLEOTIDE SEQUENCE [LARGE SCALE GENOMIC DNA]</scope>
</reference>
<evidence type="ECO:0000313" key="5">
    <source>
        <dbReference type="WBParaSite" id="EVEC_0000813301-mRNA-1"/>
    </source>
</evidence>
<protein>
    <submittedName>
        <fullName evidence="5">Protein kinase domain-containing protein</fullName>
    </submittedName>
</protein>
<keyword evidence="4" id="KW-1185">Reference proteome</keyword>
<dbReference type="InterPro" id="IPR017441">
    <property type="entry name" value="Protein_kinase_ATP_BS"/>
</dbReference>
<proteinExistence type="predicted"/>
<dbReference type="Proteomes" id="UP000274131">
    <property type="component" value="Unassembled WGS sequence"/>
</dbReference>
<dbReference type="InterPro" id="IPR000719">
    <property type="entry name" value="Prot_kinase_dom"/>
</dbReference>
<dbReference type="EMBL" id="UXUI01009012">
    <property type="protein sequence ID" value="VDD92866.1"/>
    <property type="molecule type" value="Genomic_DNA"/>
</dbReference>
<accession>A0A0N4VC52</accession>
<dbReference type="InterPro" id="IPR011009">
    <property type="entry name" value="Kinase-like_dom_sf"/>
</dbReference>
<dbReference type="OrthoDB" id="339325at2759"/>
<evidence type="ECO:0000256" key="1">
    <source>
        <dbReference type="PROSITE-ProRule" id="PRU10141"/>
    </source>
</evidence>
<name>A0A0N4VC52_ENTVE</name>
<evidence type="ECO:0000259" key="2">
    <source>
        <dbReference type="PROSITE" id="PS50011"/>
    </source>
</evidence>
<dbReference type="Gene3D" id="1.10.510.10">
    <property type="entry name" value="Transferase(Phosphotransferase) domain 1"/>
    <property type="match status" value="1"/>
</dbReference>
<dbReference type="PROSITE" id="PS00107">
    <property type="entry name" value="PROTEIN_KINASE_ATP"/>
    <property type="match status" value="1"/>
</dbReference>
<organism evidence="5">
    <name type="scientific">Enterobius vermicularis</name>
    <name type="common">Human pinworm</name>
    <dbReference type="NCBI Taxonomy" id="51028"/>
    <lineage>
        <taxon>Eukaryota</taxon>
        <taxon>Metazoa</taxon>
        <taxon>Ecdysozoa</taxon>
        <taxon>Nematoda</taxon>
        <taxon>Chromadorea</taxon>
        <taxon>Rhabditida</taxon>
        <taxon>Spirurina</taxon>
        <taxon>Oxyuridomorpha</taxon>
        <taxon>Oxyuroidea</taxon>
        <taxon>Oxyuridae</taxon>
        <taxon>Enterobius</taxon>
    </lineage>
</organism>
<evidence type="ECO:0000313" key="3">
    <source>
        <dbReference type="EMBL" id="VDD92866.1"/>
    </source>
</evidence>
<dbReference type="WBParaSite" id="EVEC_0000813301-mRNA-1">
    <property type="protein sequence ID" value="EVEC_0000813301-mRNA-1"/>
    <property type="gene ID" value="EVEC_0000813301"/>
</dbReference>
<dbReference type="Pfam" id="PF07714">
    <property type="entry name" value="PK_Tyr_Ser-Thr"/>
    <property type="match status" value="1"/>
</dbReference>
<dbReference type="InterPro" id="IPR001245">
    <property type="entry name" value="Ser-Thr/Tyr_kinase_cat_dom"/>
</dbReference>
<keyword evidence="1" id="KW-0067">ATP-binding</keyword>
<dbReference type="STRING" id="51028.A0A0N4VC52"/>
<dbReference type="PANTHER" id="PTHR44329">
    <property type="entry name" value="SERINE/THREONINE-PROTEIN KINASE TNNI3K-RELATED"/>
    <property type="match status" value="1"/>
</dbReference>
<sequence>MDKGLVFKSHSDSSGEIQEIPYESIRNLAIIGDGSFGKVYKSLYNKYEIVAVKDVREEVLEGEKSIFGLYHPNVIKYIGFVKDTSPCRIVMEYCERGSLRKELDDCGCLQKTDFFLWSRKIADGMSYLHSRKIVHRNLNKLKLPLPKTPLKEIEKLIEKCQKLVSKERPQFKEIVERFNGNSMNDEESTTTEELWKSCVFEWREKALEELNPELYQDSDSSAMVAV</sequence>
<dbReference type="GO" id="GO:0005524">
    <property type="term" value="F:ATP binding"/>
    <property type="evidence" value="ECO:0007669"/>
    <property type="project" value="UniProtKB-UniRule"/>
</dbReference>
<dbReference type="GO" id="GO:0004674">
    <property type="term" value="F:protein serine/threonine kinase activity"/>
    <property type="evidence" value="ECO:0007669"/>
    <property type="project" value="TreeGrafter"/>
</dbReference>